<sequence length="75" mass="8339">MGYVHFVADRENRAASSGKEGPERSQSADNPHGRRNGGGGVEHLHGSCCVVMRDEEHTKKARHENHKKHARDRGL</sequence>
<comment type="caution">
    <text evidence="2">The sequence shown here is derived from an EMBL/GenBank/DDBJ whole genome shotgun (WGS) entry which is preliminary data.</text>
</comment>
<protein>
    <submittedName>
        <fullName evidence="2">Uncharacterized protein</fullName>
    </submittedName>
</protein>
<proteinExistence type="predicted"/>
<feature type="compositionally biased region" description="Basic residues" evidence="1">
    <location>
        <begin position="59"/>
        <end position="75"/>
    </location>
</feature>
<name>A0ABD0BK50_CORUL</name>
<organism evidence="2 3">
    <name type="scientific">Corynebacterium ulcerans</name>
    <dbReference type="NCBI Taxonomy" id="65058"/>
    <lineage>
        <taxon>Bacteria</taxon>
        <taxon>Bacillati</taxon>
        <taxon>Actinomycetota</taxon>
        <taxon>Actinomycetes</taxon>
        <taxon>Mycobacteriales</taxon>
        <taxon>Corynebacteriaceae</taxon>
        <taxon>Corynebacterium</taxon>
    </lineage>
</organism>
<accession>A0ABD0BK50</accession>
<dbReference type="AlphaFoldDB" id="A0ABD0BK50"/>
<dbReference type="EMBL" id="BQFK01000003">
    <property type="protein sequence ID" value="GJJ43086.1"/>
    <property type="molecule type" value="Genomic_DNA"/>
</dbReference>
<feature type="region of interest" description="Disordered" evidence="1">
    <location>
        <begin position="1"/>
        <end position="75"/>
    </location>
</feature>
<evidence type="ECO:0000256" key="1">
    <source>
        <dbReference type="SAM" id="MobiDB-lite"/>
    </source>
</evidence>
<reference evidence="2 3" key="1">
    <citation type="submission" date="2021-11" db="EMBL/GenBank/DDBJ databases">
        <title>Whole genome sequences of diphtheriae toxin producing Corynebacterium ulcerans isolates from cats in Osaka, Japan.</title>
        <authorList>
            <person name="Umeda K."/>
            <person name="Hirai Y."/>
        </authorList>
    </citation>
    <scope>NUCLEOTIDE SEQUENCE [LARGE SCALE GENOMIC DNA]</scope>
    <source>
        <strain evidence="2 3">12109B-1</strain>
    </source>
</reference>
<gene>
    <name evidence="2" type="ORF">CULCOIPH005_12750</name>
</gene>
<evidence type="ECO:0000313" key="3">
    <source>
        <dbReference type="Proteomes" id="UP001205910"/>
    </source>
</evidence>
<dbReference type="Proteomes" id="UP001205910">
    <property type="component" value="Unassembled WGS sequence"/>
</dbReference>
<evidence type="ECO:0000313" key="2">
    <source>
        <dbReference type="EMBL" id="GJJ43086.1"/>
    </source>
</evidence>